<dbReference type="SUPFAM" id="SSF56003">
    <property type="entry name" value="Molybdenum cofactor-binding domain"/>
    <property type="match status" value="1"/>
</dbReference>
<name>A0A645C4L4_9ZZZZ</name>
<dbReference type="GO" id="GO:0050138">
    <property type="term" value="F:nicotinate dehydrogenase activity"/>
    <property type="evidence" value="ECO:0007669"/>
    <property type="project" value="UniProtKB-EC"/>
</dbReference>
<evidence type="ECO:0000313" key="2">
    <source>
        <dbReference type="EMBL" id="MPM72726.1"/>
    </source>
</evidence>
<dbReference type="EMBL" id="VSSQ01024918">
    <property type="protein sequence ID" value="MPM72726.1"/>
    <property type="molecule type" value="Genomic_DNA"/>
</dbReference>
<accession>A0A645C4L4</accession>
<gene>
    <name evidence="2" type="primary">ndhM_6</name>
    <name evidence="2" type="ORF">SDC9_119702</name>
</gene>
<dbReference type="Gene3D" id="3.30.365.10">
    <property type="entry name" value="Aldehyde oxidase/xanthine dehydrogenase, molybdopterin binding domain"/>
    <property type="match status" value="2"/>
</dbReference>
<dbReference type="InterPro" id="IPR052516">
    <property type="entry name" value="N-heterocyclic_Hydroxylase"/>
</dbReference>
<sequence length="295" mass="31373">MSSSVILVNDDGTANLLMGSADIGQGSETILSQIAAEGLGIDLKDITVTAADTKFTPYDTGTFASSQTYVGGNAVFLAVKDAREKIIKALARLYGVNEENIIFEKRRFVIRPSNGNLELTFKEAISKITFGQRGVIIIGSSSYKAEEAPPPFAVCWAKVSVDMITGSVSLKHIIEAVDVGKAINPELVEGQVQGGVSMGVGYAMMEQIEIDKKTKKVLSSDLLHYEVPLTLDMPEIHVYIADGYEPTGPFGAKSVGELSTVPVAAAIAIAISNATGEEIKEIPITHSYIARGCSI</sequence>
<protein>
    <submittedName>
        <fullName evidence="2">Nicotinate dehydrogenase medium molybdopterin subunit</fullName>
        <ecNumber evidence="2">1.17.1.5</ecNumber>
    </submittedName>
</protein>
<dbReference type="EC" id="1.17.1.5" evidence="2"/>
<dbReference type="InterPro" id="IPR046867">
    <property type="entry name" value="AldOxase/xan_DH_MoCoBD2"/>
</dbReference>
<dbReference type="InterPro" id="IPR037165">
    <property type="entry name" value="AldOxase/xan_DH_Mopterin-bd_sf"/>
</dbReference>
<dbReference type="AlphaFoldDB" id="A0A645C4L4"/>
<reference evidence="2" key="1">
    <citation type="submission" date="2019-08" db="EMBL/GenBank/DDBJ databases">
        <authorList>
            <person name="Kucharzyk K."/>
            <person name="Murdoch R.W."/>
            <person name="Higgins S."/>
            <person name="Loffler F."/>
        </authorList>
    </citation>
    <scope>NUCLEOTIDE SEQUENCE</scope>
</reference>
<feature type="domain" description="Aldehyde oxidase/xanthine dehydrogenase second molybdopterin binding" evidence="1">
    <location>
        <begin position="4"/>
        <end position="234"/>
    </location>
</feature>
<dbReference type="PANTHER" id="PTHR47495:SF2">
    <property type="entry name" value="ALDEHYDE DEHYDROGENASE"/>
    <property type="match status" value="1"/>
</dbReference>
<comment type="caution">
    <text evidence="2">The sequence shown here is derived from an EMBL/GenBank/DDBJ whole genome shotgun (WGS) entry which is preliminary data.</text>
</comment>
<evidence type="ECO:0000259" key="1">
    <source>
        <dbReference type="Pfam" id="PF20256"/>
    </source>
</evidence>
<dbReference type="PANTHER" id="PTHR47495">
    <property type="entry name" value="ALDEHYDE DEHYDROGENASE"/>
    <property type="match status" value="1"/>
</dbReference>
<organism evidence="2">
    <name type="scientific">bioreactor metagenome</name>
    <dbReference type="NCBI Taxonomy" id="1076179"/>
    <lineage>
        <taxon>unclassified sequences</taxon>
        <taxon>metagenomes</taxon>
        <taxon>ecological metagenomes</taxon>
    </lineage>
</organism>
<keyword evidence="2" id="KW-0560">Oxidoreductase</keyword>
<proteinExistence type="predicted"/>
<dbReference type="Pfam" id="PF20256">
    <property type="entry name" value="MoCoBD_2"/>
    <property type="match status" value="1"/>
</dbReference>